<dbReference type="Gene3D" id="3.40.50.720">
    <property type="entry name" value="NAD(P)-binding Rossmann-like Domain"/>
    <property type="match status" value="1"/>
</dbReference>
<accession>A0A1X2HYQ6</accession>
<dbReference type="PANTHER" id="PTHR43205">
    <property type="entry name" value="PROSTAGLANDIN REDUCTASE"/>
    <property type="match status" value="1"/>
</dbReference>
<evidence type="ECO:0000259" key="2">
    <source>
        <dbReference type="SMART" id="SM00829"/>
    </source>
</evidence>
<evidence type="ECO:0000313" key="3">
    <source>
        <dbReference type="EMBL" id="ORZ04493.1"/>
    </source>
</evidence>
<comment type="caution">
    <text evidence="3">The sequence shown here is derived from an EMBL/GenBank/DDBJ whole genome shotgun (WGS) entry which is preliminary data.</text>
</comment>
<evidence type="ECO:0000256" key="1">
    <source>
        <dbReference type="ARBA" id="ARBA00023002"/>
    </source>
</evidence>
<dbReference type="InterPro" id="IPR045010">
    <property type="entry name" value="MDR_fam"/>
</dbReference>
<keyword evidence="1" id="KW-0560">Oxidoreductase</keyword>
<evidence type="ECO:0000313" key="4">
    <source>
        <dbReference type="Proteomes" id="UP000193560"/>
    </source>
</evidence>
<dbReference type="AlphaFoldDB" id="A0A1X2HYQ6"/>
<sequence length="361" mass="39731">MVVNTQIIFSKVPTGDPVIGQDITVKESEFDLDTPLNDGDFIVKNLVLSVDPYIRVRMFDASIKSDTPPHTLNEPITGETIKLIIKSKSSLYPEQSYVYGLGSYEEYTKLNDQVAKASGVVVRNDPKTTGIPLSNYVGILGLPGLTAYVGLYKIGEIKKGETIYVSSASGAVGQVAGQIAKAQGLRVIGSAGSDKKVAYLKEIGFDGAFNYKTEDTDAKLRELCPNGIDVYYEVSFEAFYKRLPVSLNSLVPMLEIVLTHLNKFGRIICCGMVSQYNLTTPEKVGNLMNIVTKRIKFQGFVVFDHTDLEPQFLADVTQMILDKKIKYQETHANGIEKTPQALLDILHGRNFGKQVVDVASL</sequence>
<name>A0A1X2HYQ6_9FUNG</name>
<dbReference type="SUPFAM" id="SSF51735">
    <property type="entry name" value="NAD(P)-binding Rossmann-fold domains"/>
    <property type="match status" value="1"/>
</dbReference>
<dbReference type="SUPFAM" id="SSF50129">
    <property type="entry name" value="GroES-like"/>
    <property type="match status" value="1"/>
</dbReference>
<dbReference type="SMART" id="SM00829">
    <property type="entry name" value="PKS_ER"/>
    <property type="match status" value="1"/>
</dbReference>
<dbReference type="InterPro" id="IPR013149">
    <property type="entry name" value="ADH-like_C"/>
</dbReference>
<dbReference type="FunFam" id="3.40.50.720:FF:000121">
    <property type="entry name" value="Prostaglandin reductase 2"/>
    <property type="match status" value="1"/>
</dbReference>
<dbReference type="OrthoDB" id="809632at2759"/>
<dbReference type="STRING" id="90262.A0A1X2HYQ6"/>
<dbReference type="Proteomes" id="UP000193560">
    <property type="component" value="Unassembled WGS sequence"/>
</dbReference>
<gene>
    <name evidence="3" type="ORF">BCR42DRAFT_475301</name>
</gene>
<dbReference type="Pfam" id="PF00107">
    <property type="entry name" value="ADH_zinc_N"/>
    <property type="match status" value="1"/>
</dbReference>
<keyword evidence="4" id="KW-1185">Reference proteome</keyword>
<dbReference type="Pfam" id="PF16884">
    <property type="entry name" value="ADH_N_2"/>
    <property type="match status" value="1"/>
</dbReference>
<protein>
    <recommendedName>
        <fullName evidence="2">Enoyl reductase (ER) domain-containing protein</fullName>
    </recommendedName>
</protein>
<organism evidence="3 4">
    <name type="scientific">Absidia repens</name>
    <dbReference type="NCBI Taxonomy" id="90262"/>
    <lineage>
        <taxon>Eukaryota</taxon>
        <taxon>Fungi</taxon>
        <taxon>Fungi incertae sedis</taxon>
        <taxon>Mucoromycota</taxon>
        <taxon>Mucoromycotina</taxon>
        <taxon>Mucoromycetes</taxon>
        <taxon>Mucorales</taxon>
        <taxon>Cunninghamellaceae</taxon>
        <taxon>Absidia</taxon>
    </lineage>
</organism>
<proteinExistence type="predicted"/>
<dbReference type="GO" id="GO:0016628">
    <property type="term" value="F:oxidoreductase activity, acting on the CH-CH group of donors, NAD or NADP as acceptor"/>
    <property type="evidence" value="ECO:0007669"/>
    <property type="project" value="InterPro"/>
</dbReference>
<feature type="domain" description="Enoyl reductase (ER)" evidence="2">
    <location>
        <begin position="78"/>
        <end position="356"/>
    </location>
</feature>
<dbReference type="InterPro" id="IPR011032">
    <property type="entry name" value="GroES-like_sf"/>
</dbReference>
<reference evidence="3 4" key="1">
    <citation type="submission" date="2016-07" db="EMBL/GenBank/DDBJ databases">
        <title>Pervasive Adenine N6-methylation of Active Genes in Fungi.</title>
        <authorList>
            <consortium name="DOE Joint Genome Institute"/>
            <person name="Mondo S.J."/>
            <person name="Dannebaum R.O."/>
            <person name="Kuo R.C."/>
            <person name="Labutti K."/>
            <person name="Haridas S."/>
            <person name="Kuo A."/>
            <person name="Salamov A."/>
            <person name="Ahrendt S.R."/>
            <person name="Lipzen A."/>
            <person name="Sullivan W."/>
            <person name="Andreopoulos W.B."/>
            <person name="Clum A."/>
            <person name="Lindquist E."/>
            <person name="Daum C."/>
            <person name="Ramamoorthy G.K."/>
            <person name="Gryganskyi A."/>
            <person name="Culley D."/>
            <person name="Magnuson J.K."/>
            <person name="James T.Y."/>
            <person name="O'Malley M.A."/>
            <person name="Stajich J.E."/>
            <person name="Spatafora J.W."/>
            <person name="Visel A."/>
            <person name="Grigoriev I.V."/>
        </authorList>
    </citation>
    <scope>NUCLEOTIDE SEQUENCE [LARGE SCALE GENOMIC DNA]</scope>
    <source>
        <strain evidence="3 4">NRRL 1336</strain>
    </source>
</reference>
<dbReference type="Gene3D" id="3.90.180.10">
    <property type="entry name" value="Medium-chain alcohol dehydrogenases, catalytic domain"/>
    <property type="match status" value="1"/>
</dbReference>
<dbReference type="PANTHER" id="PTHR43205:SF7">
    <property type="entry name" value="PROSTAGLANDIN REDUCTASE 1"/>
    <property type="match status" value="1"/>
</dbReference>
<dbReference type="InterPro" id="IPR041694">
    <property type="entry name" value="ADH_N_2"/>
</dbReference>
<dbReference type="EMBL" id="MCGE01000050">
    <property type="protein sequence ID" value="ORZ04493.1"/>
    <property type="molecule type" value="Genomic_DNA"/>
</dbReference>
<dbReference type="InterPro" id="IPR036291">
    <property type="entry name" value="NAD(P)-bd_dom_sf"/>
</dbReference>
<dbReference type="InterPro" id="IPR020843">
    <property type="entry name" value="ER"/>
</dbReference>
<dbReference type="CDD" id="cd05288">
    <property type="entry name" value="PGDH"/>
    <property type="match status" value="1"/>
</dbReference>